<dbReference type="SUPFAM" id="SSF54909">
    <property type="entry name" value="Dimeric alpha+beta barrel"/>
    <property type="match status" value="1"/>
</dbReference>
<dbReference type="PANTHER" id="PTHR33336">
    <property type="entry name" value="QUINOL MONOOXYGENASE YGIN-RELATED"/>
    <property type="match status" value="1"/>
</dbReference>
<dbReference type="GO" id="GO:0003824">
    <property type="term" value="F:catalytic activity"/>
    <property type="evidence" value="ECO:0007669"/>
    <property type="project" value="TreeGrafter"/>
</dbReference>
<dbReference type="Proteomes" id="UP000194218">
    <property type="component" value="Chromosome"/>
</dbReference>
<dbReference type="InterPro" id="IPR050744">
    <property type="entry name" value="AI-2_Isomerase_LsrG"/>
</dbReference>
<evidence type="ECO:0000313" key="3">
    <source>
        <dbReference type="Proteomes" id="UP000194218"/>
    </source>
</evidence>
<keyword evidence="3" id="KW-1185">Reference proteome</keyword>
<dbReference type="AlphaFoldDB" id="A0A1W7CX21"/>
<feature type="domain" description="ABM" evidence="1">
    <location>
        <begin position="2"/>
        <end position="91"/>
    </location>
</feature>
<dbReference type="Gene3D" id="3.30.70.100">
    <property type="match status" value="1"/>
</dbReference>
<evidence type="ECO:0000313" key="2">
    <source>
        <dbReference type="EMBL" id="ARQ69285.1"/>
    </source>
</evidence>
<dbReference type="Pfam" id="PF03992">
    <property type="entry name" value="ABM"/>
    <property type="match status" value="1"/>
</dbReference>
<reference evidence="2 3" key="1">
    <citation type="submission" date="2017-05" db="EMBL/GenBank/DDBJ databases">
        <title>Complete genome sequence of Streptomyces sp. SCSIO 03032 revealed the diverse biosynthetic pathways for its bioactive secondary metabolites.</title>
        <authorList>
            <person name="Ma L."/>
            <person name="Zhu Y."/>
            <person name="Zhang W."/>
            <person name="Zhang G."/>
            <person name="Tian X."/>
            <person name="Zhang S."/>
            <person name="Zhang C."/>
        </authorList>
    </citation>
    <scope>NUCLEOTIDE SEQUENCE [LARGE SCALE GENOMIC DNA]</scope>
    <source>
        <strain evidence="2 3">SCSIO 03032</strain>
    </source>
</reference>
<protein>
    <recommendedName>
        <fullName evidence="1">ABM domain-containing protein</fullName>
    </recommendedName>
</protein>
<accession>A0A1W7CX21</accession>
<gene>
    <name evidence="2" type="ORF">CAG99_10770</name>
</gene>
<dbReference type="PROSITE" id="PS51725">
    <property type="entry name" value="ABM"/>
    <property type="match status" value="1"/>
</dbReference>
<sequence>MLIVAGKGYLDPEHREAFLAEVEASLRRTRAEPGCLDYAISADPVEPGRINVYERWESQEHLVAHLATVAQAPQPSPAVRDVEVMRYEISASGPLRL</sequence>
<dbReference type="EMBL" id="CP021121">
    <property type="protein sequence ID" value="ARQ69285.1"/>
    <property type="molecule type" value="Genomic_DNA"/>
</dbReference>
<dbReference type="InterPro" id="IPR007138">
    <property type="entry name" value="ABM_dom"/>
</dbReference>
<dbReference type="RefSeq" id="WP_086159010.1">
    <property type="nucleotide sequence ID" value="NZ_CP021121.1"/>
</dbReference>
<dbReference type="InterPro" id="IPR011008">
    <property type="entry name" value="Dimeric_a/b-barrel"/>
</dbReference>
<dbReference type="PANTHER" id="PTHR33336:SF15">
    <property type="entry name" value="ABM DOMAIN-CONTAINING PROTEIN"/>
    <property type="match status" value="1"/>
</dbReference>
<evidence type="ECO:0000259" key="1">
    <source>
        <dbReference type="PROSITE" id="PS51725"/>
    </source>
</evidence>
<organism evidence="2 3">
    <name type="scientific">Streptomyces marincola</name>
    <dbReference type="NCBI Taxonomy" id="2878388"/>
    <lineage>
        <taxon>Bacteria</taxon>
        <taxon>Bacillati</taxon>
        <taxon>Actinomycetota</taxon>
        <taxon>Actinomycetes</taxon>
        <taxon>Kitasatosporales</taxon>
        <taxon>Streptomycetaceae</taxon>
        <taxon>Streptomyces</taxon>
    </lineage>
</organism>
<dbReference type="OrthoDB" id="287932at2"/>
<dbReference type="KEGG" id="smao:CAG99_10770"/>
<name>A0A1W7CX21_9ACTN</name>
<proteinExistence type="predicted"/>